<organism evidence="2 3">
    <name type="scientific">Pristionchus entomophagus</name>
    <dbReference type="NCBI Taxonomy" id="358040"/>
    <lineage>
        <taxon>Eukaryota</taxon>
        <taxon>Metazoa</taxon>
        <taxon>Ecdysozoa</taxon>
        <taxon>Nematoda</taxon>
        <taxon>Chromadorea</taxon>
        <taxon>Rhabditida</taxon>
        <taxon>Rhabditina</taxon>
        <taxon>Diplogasteromorpha</taxon>
        <taxon>Diplogasteroidea</taxon>
        <taxon>Neodiplogasteridae</taxon>
        <taxon>Pristionchus</taxon>
    </lineage>
</organism>
<keyword evidence="1" id="KW-1133">Transmembrane helix</keyword>
<dbReference type="Pfam" id="PF10326">
    <property type="entry name" value="7TM_GPCR_Str"/>
    <property type="match status" value="1"/>
</dbReference>
<evidence type="ECO:0000313" key="3">
    <source>
        <dbReference type="Proteomes" id="UP001432027"/>
    </source>
</evidence>
<evidence type="ECO:0000256" key="1">
    <source>
        <dbReference type="SAM" id="Phobius"/>
    </source>
</evidence>
<keyword evidence="1" id="KW-0812">Transmembrane</keyword>
<dbReference type="PANTHER" id="PTHR22941:SF26">
    <property type="entry name" value="SERPENTINE RECEPTOR, CLASS H"/>
    <property type="match status" value="1"/>
</dbReference>
<dbReference type="InterPro" id="IPR053220">
    <property type="entry name" value="Nematode_rcpt-like_serp_H"/>
</dbReference>
<name>A0AAV5TXN7_9BILA</name>
<reference evidence="2" key="1">
    <citation type="submission" date="2023-10" db="EMBL/GenBank/DDBJ databases">
        <title>Genome assembly of Pristionchus species.</title>
        <authorList>
            <person name="Yoshida K."/>
            <person name="Sommer R.J."/>
        </authorList>
    </citation>
    <scope>NUCLEOTIDE SEQUENCE</scope>
    <source>
        <strain evidence="2">RS0144</strain>
    </source>
</reference>
<evidence type="ECO:0008006" key="4">
    <source>
        <dbReference type="Google" id="ProtNLM"/>
    </source>
</evidence>
<protein>
    <recommendedName>
        <fullName evidence="4">G protein-coupled receptor</fullName>
    </recommendedName>
</protein>
<feature type="non-terminal residue" evidence="2">
    <location>
        <position position="233"/>
    </location>
</feature>
<sequence length="233" mass="26921">MSPLLWIIVTKHTFISSLTIIYCSPSYQRKIVAIITTSAVSVPTTISTASREKAHKVDTQAKLSHQSIIALIITDSDRRNKHYRKYICFVQISSLAFDTFSDFYAPIAQYHKGLFYADSSLANVMSVSKFLVSNYAIELMIMAEVILSFFACVYYRRSVVLPSYRLFNFSGWKRIVLYAFIEVYSITVIATELYFYRREMIVSEPLLPLDLQWVKNRTTFVFIVPDENVEYAN</sequence>
<gene>
    <name evidence="2" type="ORF">PENTCL1PPCAC_21042</name>
</gene>
<dbReference type="AlphaFoldDB" id="A0AAV5TXN7"/>
<dbReference type="InterPro" id="IPR019428">
    <property type="entry name" value="7TM_GPCR_serpentine_rcpt_Str"/>
</dbReference>
<keyword evidence="1" id="KW-0472">Membrane</keyword>
<keyword evidence="3" id="KW-1185">Reference proteome</keyword>
<feature type="transmembrane region" description="Helical" evidence="1">
    <location>
        <begin position="6"/>
        <end position="23"/>
    </location>
</feature>
<comment type="caution">
    <text evidence="2">The sequence shown here is derived from an EMBL/GenBank/DDBJ whole genome shotgun (WGS) entry which is preliminary data.</text>
</comment>
<accession>A0AAV5TXN7</accession>
<evidence type="ECO:0000313" key="2">
    <source>
        <dbReference type="EMBL" id="GMS98867.1"/>
    </source>
</evidence>
<feature type="transmembrane region" description="Helical" evidence="1">
    <location>
        <begin position="135"/>
        <end position="155"/>
    </location>
</feature>
<dbReference type="EMBL" id="BTSX01000005">
    <property type="protein sequence ID" value="GMS98867.1"/>
    <property type="molecule type" value="Genomic_DNA"/>
</dbReference>
<feature type="transmembrane region" description="Helical" evidence="1">
    <location>
        <begin position="86"/>
        <end position="107"/>
    </location>
</feature>
<dbReference type="Proteomes" id="UP001432027">
    <property type="component" value="Unassembled WGS sequence"/>
</dbReference>
<dbReference type="PANTHER" id="PTHR22941">
    <property type="entry name" value="SERPENTINE RECEPTOR"/>
    <property type="match status" value="1"/>
</dbReference>
<proteinExistence type="predicted"/>
<feature type="transmembrane region" description="Helical" evidence="1">
    <location>
        <begin position="175"/>
        <end position="196"/>
    </location>
</feature>